<dbReference type="Proteomes" id="UP001291623">
    <property type="component" value="Unassembled WGS sequence"/>
</dbReference>
<sequence>MDALSVISHAIECKISSSFPGKLRKWLWFKEQVYGCHMRRAYGLKPRAEAYCYLVDILGCGKLVEKAIRVVNQMSLEECDGAVLGDLHGACKLYLSE</sequence>
<comment type="caution">
    <text evidence="1">The sequence shown here is derived from an EMBL/GenBank/DDBJ whole genome shotgun (WGS) entry which is preliminary data.</text>
</comment>
<accession>A0AAE1QQF0</accession>
<evidence type="ECO:0000313" key="2">
    <source>
        <dbReference type="Proteomes" id="UP001291623"/>
    </source>
</evidence>
<protein>
    <recommendedName>
        <fullName evidence="3">Pentatricopeptide repeat-containing protein</fullName>
    </recommendedName>
</protein>
<reference evidence="1" key="1">
    <citation type="submission" date="2023-12" db="EMBL/GenBank/DDBJ databases">
        <title>Genome assembly of Anisodus tanguticus.</title>
        <authorList>
            <person name="Wang Y.-J."/>
        </authorList>
    </citation>
    <scope>NUCLEOTIDE SEQUENCE</scope>
    <source>
        <strain evidence="1">KB-2021</strain>
        <tissue evidence="1">Leaf</tissue>
    </source>
</reference>
<name>A0AAE1QQF0_9SOLA</name>
<evidence type="ECO:0008006" key="3">
    <source>
        <dbReference type="Google" id="ProtNLM"/>
    </source>
</evidence>
<gene>
    <name evidence="1" type="ORF">RND71_042165</name>
</gene>
<keyword evidence="2" id="KW-1185">Reference proteome</keyword>
<dbReference type="EMBL" id="JAVYJV010000024">
    <property type="protein sequence ID" value="KAK4337678.1"/>
    <property type="molecule type" value="Genomic_DNA"/>
</dbReference>
<proteinExistence type="predicted"/>
<dbReference type="AlphaFoldDB" id="A0AAE1QQF0"/>
<organism evidence="1 2">
    <name type="scientific">Anisodus tanguticus</name>
    <dbReference type="NCBI Taxonomy" id="243964"/>
    <lineage>
        <taxon>Eukaryota</taxon>
        <taxon>Viridiplantae</taxon>
        <taxon>Streptophyta</taxon>
        <taxon>Embryophyta</taxon>
        <taxon>Tracheophyta</taxon>
        <taxon>Spermatophyta</taxon>
        <taxon>Magnoliopsida</taxon>
        <taxon>eudicotyledons</taxon>
        <taxon>Gunneridae</taxon>
        <taxon>Pentapetalae</taxon>
        <taxon>asterids</taxon>
        <taxon>lamiids</taxon>
        <taxon>Solanales</taxon>
        <taxon>Solanaceae</taxon>
        <taxon>Solanoideae</taxon>
        <taxon>Hyoscyameae</taxon>
        <taxon>Anisodus</taxon>
    </lineage>
</organism>
<evidence type="ECO:0000313" key="1">
    <source>
        <dbReference type="EMBL" id="KAK4337678.1"/>
    </source>
</evidence>